<gene>
    <name evidence="1" type="ORF">S01H4_51086</name>
</gene>
<reference evidence="1" key="1">
    <citation type="journal article" date="2014" name="Front. Microbiol.">
        <title>High frequency of phylogenetically diverse reductive dehalogenase-homologous genes in deep subseafloor sedimentary metagenomes.</title>
        <authorList>
            <person name="Kawai M."/>
            <person name="Futagami T."/>
            <person name="Toyoda A."/>
            <person name="Takaki Y."/>
            <person name="Nishi S."/>
            <person name="Hori S."/>
            <person name="Arai W."/>
            <person name="Tsubouchi T."/>
            <person name="Morono Y."/>
            <person name="Uchiyama I."/>
            <person name="Ito T."/>
            <person name="Fujiyama A."/>
            <person name="Inagaki F."/>
            <person name="Takami H."/>
        </authorList>
    </citation>
    <scope>NUCLEOTIDE SEQUENCE</scope>
    <source>
        <strain evidence="1">Expedition CK06-06</strain>
    </source>
</reference>
<dbReference type="GO" id="GO:0005525">
    <property type="term" value="F:GTP binding"/>
    <property type="evidence" value="ECO:0007669"/>
    <property type="project" value="InterPro"/>
</dbReference>
<protein>
    <submittedName>
        <fullName evidence="1">Uncharacterized protein</fullName>
    </submittedName>
</protein>
<organism evidence="1">
    <name type="scientific">marine sediment metagenome</name>
    <dbReference type="NCBI Taxonomy" id="412755"/>
    <lineage>
        <taxon>unclassified sequences</taxon>
        <taxon>metagenomes</taxon>
        <taxon>ecological metagenomes</taxon>
    </lineage>
</organism>
<dbReference type="SUPFAM" id="SSF52540">
    <property type="entry name" value="P-loop containing nucleoside triphosphate hydrolases"/>
    <property type="match status" value="1"/>
</dbReference>
<comment type="caution">
    <text evidence="1">The sequence shown here is derived from an EMBL/GenBank/DDBJ whole genome shotgun (WGS) entry which is preliminary data.</text>
</comment>
<dbReference type="GO" id="GO:0003924">
    <property type="term" value="F:GTPase activity"/>
    <property type="evidence" value="ECO:0007669"/>
    <property type="project" value="InterPro"/>
</dbReference>
<sequence length="102" mass="11700">MVLIIICFQADGTINISDLDFIRKELNDAGIRLNTQAPRIQIKMRNRGGIHFTYKGDQLMDADEVKSLMNDLKIRNAGVYFAEHNITPEQLIDIVYGNRIYT</sequence>
<feature type="non-terminal residue" evidence="1">
    <location>
        <position position="102"/>
    </location>
</feature>
<dbReference type="AlphaFoldDB" id="X1BNS5"/>
<accession>X1BNS5</accession>
<proteinExistence type="predicted"/>
<dbReference type="Gene3D" id="6.10.140.1070">
    <property type="match status" value="1"/>
</dbReference>
<dbReference type="InterPro" id="IPR045001">
    <property type="entry name" value="DRG"/>
</dbReference>
<evidence type="ECO:0000313" key="1">
    <source>
        <dbReference type="EMBL" id="GAG96645.1"/>
    </source>
</evidence>
<dbReference type="PANTHER" id="PTHR43127">
    <property type="entry name" value="DEVELOPMENTALLY-REGULATED GTP-BINDING PROTEIN 2"/>
    <property type="match status" value="1"/>
</dbReference>
<dbReference type="InterPro" id="IPR027417">
    <property type="entry name" value="P-loop_NTPase"/>
</dbReference>
<name>X1BNS5_9ZZZZ</name>
<dbReference type="EMBL" id="BART01029063">
    <property type="protein sequence ID" value="GAG96645.1"/>
    <property type="molecule type" value="Genomic_DNA"/>
</dbReference>